<proteinExistence type="predicted"/>
<evidence type="ECO:0000313" key="2">
    <source>
        <dbReference type="EMBL" id="JAI03957.1"/>
    </source>
</evidence>
<reference evidence="2" key="1">
    <citation type="submission" date="2014-11" db="EMBL/GenBank/DDBJ databases">
        <authorList>
            <person name="Amaro Gonzalez C."/>
        </authorList>
    </citation>
    <scope>NUCLEOTIDE SEQUENCE</scope>
</reference>
<sequence length="42" mass="4653">MPTLYASLAYLCMSHLVRILGSNAKGNSGRSMKPWQLQSGVW</sequence>
<name>A0A0E9XNF9_ANGAN</name>
<accession>A0A0E9XNF9</accession>
<evidence type="ECO:0000256" key="1">
    <source>
        <dbReference type="SAM" id="MobiDB-lite"/>
    </source>
</evidence>
<feature type="region of interest" description="Disordered" evidence="1">
    <location>
        <begin position="23"/>
        <end position="42"/>
    </location>
</feature>
<protein>
    <submittedName>
        <fullName evidence="2">Uncharacterized protein</fullName>
    </submittedName>
</protein>
<organism evidence="2">
    <name type="scientific">Anguilla anguilla</name>
    <name type="common">European freshwater eel</name>
    <name type="synonym">Muraena anguilla</name>
    <dbReference type="NCBI Taxonomy" id="7936"/>
    <lineage>
        <taxon>Eukaryota</taxon>
        <taxon>Metazoa</taxon>
        <taxon>Chordata</taxon>
        <taxon>Craniata</taxon>
        <taxon>Vertebrata</taxon>
        <taxon>Euteleostomi</taxon>
        <taxon>Actinopterygii</taxon>
        <taxon>Neopterygii</taxon>
        <taxon>Teleostei</taxon>
        <taxon>Anguilliformes</taxon>
        <taxon>Anguillidae</taxon>
        <taxon>Anguilla</taxon>
    </lineage>
</organism>
<dbReference type="EMBL" id="GBXM01004621">
    <property type="protein sequence ID" value="JAI03957.1"/>
    <property type="molecule type" value="Transcribed_RNA"/>
</dbReference>
<dbReference type="AlphaFoldDB" id="A0A0E9XNF9"/>
<feature type="compositionally biased region" description="Polar residues" evidence="1">
    <location>
        <begin position="24"/>
        <end position="42"/>
    </location>
</feature>
<reference evidence="2" key="2">
    <citation type="journal article" date="2015" name="Fish Shellfish Immunol.">
        <title>Early steps in the European eel (Anguilla anguilla)-Vibrio vulnificus interaction in the gills: Role of the RtxA13 toxin.</title>
        <authorList>
            <person name="Callol A."/>
            <person name="Pajuelo D."/>
            <person name="Ebbesson L."/>
            <person name="Teles M."/>
            <person name="MacKenzie S."/>
            <person name="Amaro C."/>
        </authorList>
    </citation>
    <scope>NUCLEOTIDE SEQUENCE</scope>
</reference>